<evidence type="ECO:0000256" key="3">
    <source>
        <dbReference type="SAM" id="Phobius"/>
    </source>
</evidence>
<evidence type="ECO:0000313" key="4">
    <source>
        <dbReference type="EMBL" id="SDZ04292.1"/>
    </source>
</evidence>
<sequence>MPVRNIQLVASQKGRTLLEILVSIVILSIVSVSLATVFVQAVRSMNTTEQLLDATYVAQTTMEEIYYRSTQESLPTDEHYSLTAEAYLVAITLTRDSDRIVNVLVEVYDNSTRSRKEAQMETYILWEK</sequence>
<keyword evidence="3" id="KW-1133">Transmembrane helix</keyword>
<dbReference type="InterPro" id="IPR045584">
    <property type="entry name" value="Pilin-like"/>
</dbReference>
<dbReference type="Pfam" id="PF07963">
    <property type="entry name" value="N_methyl"/>
    <property type="match status" value="1"/>
</dbReference>
<reference evidence="5" key="1">
    <citation type="submission" date="2016-10" db="EMBL/GenBank/DDBJ databases">
        <authorList>
            <person name="Varghese N."/>
            <person name="Submissions S."/>
        </authorList>
    </citation>
    <scope>NUCLEOTIDE SEQUENCE [LARGE SCALE GENOMIC DNA]</scope>
    <source>
        <strain evidence="5">SP</strain>
    </source>
</reference>
<dbReference type="NCBIfam" id="TIGR02532">
    <property type="entry name" value="IV_pilin_GFxxxE"/>
    <property type="match status" value="1"/>
</dbReference>
<evidence type="ECO:0000256" key="2">
    <source>
        <dbReference type="ARBA" id="ARBA00023287"/>
    </source>
</evidence>
<dbReference type="GO" id="GO:0009986">
    <property type="term" value="C:cell surface"/>
    <property type="evidence" value="ECO:0007669"/>
    <property type="project" value="UniProtKB-SubCell"/>
</dbReference>
<comment type="subcellular location">
    <subcellularLocation>
        <location evidence="1">Cell surface</location>
    </subcellularLocation>
</comment>
<dbReference type="EMBL" id="FNPI01000005">
    <property type="protein sequence ID" value="SDZ04292.1"/>
    <property type="molecule type" value="Genomic_DNA"/>
</dbReference>
<evidence type="ECO:0000313" key="5">
    <source>
        <dbReference type="Proteomes" id="UP000198935"/>
    </source>
</evidence>
<dbReference type="AlphaFoldDB" id="A0A1H3PSM1"/>
<protein>
    <submittedName>
        <fullName evidence="4">Prepilin-type N-terminal cleavage/methylation domain-containing protein</fullName>
    </submittedName>
</protein>
<keyword evidence="5" id="KW-1185">Reference proteome</keyword>
<organism evidence="4 5">
    <name type="scientific">Evansella caseinilytica</name>
    <dbReference type="NCBI Taxonomy" id="1503961"/>
    <lineage>
        <taxon>Bacteria</taxon>
        <taxon>Bacillati</taxon>
        <taxon>Bacillota</taxon>
        <taxon>Bacilli</taxon>
        <taxon>Bacillales</taxon>
        <taxon>Bacillaceae</taxon>
        <taxon>Evansella</taxon>
    </lineage>
</organism>
<proteinExistence type="predicted"/>
<keyword evidence="2" id="KW-0178">Competence</keyword>
<evidence type="ECO:0000256" key="1">
    <source>
        <dbReference type="ARBA" id="ARBA00004241"/>
    </source>
</evidence>
<keyword evidence="3" id="KW-0472">Membrane</keyword>
<accession>A0A1H3PSM1</accession>
<keyword evidence="3" id="KW-0812">Transmembrane</keyword>
<dbReference type="GO" id="GO:0030420">
    <property type="term" value="P:establishment of competence for transformation"/>
    <property type="evidence" value="ECO:0007669"/>
    <property type="project" value="UniProtKB-KW"/>
</dbReference>
<dbReference type="InterPro" id="IPR012902">
    <property type="entry name" value="N_methyl_site"/>
</dbReference>
<name>A0A1H3PSM1_9BACI</name>
<dbReference type="Proteomes" id="UP000198935">
    <property type="component" value="Unassembled WGS sequence"/>
</dbReference>
<dbReference type="OrthoDB" id="2970736at2"/>
<dbReference type="SUPFAM" id="SSF54523">
    <property type="entry name" value="Pili subunits"/>
    <property type="match status" value="1"/>
</dbReference>
<dbReference type="STRING" id="1503961.SAMN05421736_105196"/>
<gene>
    <name evidence="4" type="ORF">SAMN05421736_105196</name>
</gene>
<feature type="transmembrane region" description="Helical" evidence="3">
    <location>
        <begin position="20"/>
        <end position="42"/>
    </location>
</feature>